<dbReference type="EMBL" id="CP159253">
    <property type="protein sequence ID" value="XCG50620.1"/>
    <property type="molecule type" value="Genomic_DNA"/>
</dbReference>
<dbReference type="RefSeq" id="WP_353641853.1">
    <property type="nucleotide sequence ID" value="NZ_CP159253.1"/>
</dbReference>
<dbReference type="PROSITE" id="PS51704">
    <property type="entry name" value="GP_PDE"/>
    <property type="match status" value="1"/>
</dbReference>
<dbReference type="GO" id="GO:0070291">
    <property type="term" value="P:N-acylethanolamine metabolic process"/>
    <property type="evidence" value="ECO:0007669"/>
    <property type="project" value="TreeGrafter"/>
</dbReference>
<feature type="signal peptide" evidence="1">
    <location>
        <begin position="1"/>
        <end position="21"/>
    </location>
</feature>
<organism evidence="3">
    <name type="scientific">Mesorhizobium sp. WSM2240</name>
    <dbReference type="NCBI Taxonomy" id="3228851"/>
    <lineage>
        <taxon>Bacteria</taxon>
        <taxon>Pseudomonadati</taxon>
        <taxon>Pseudomonadota</taxon>
        <taxon>Alphaproteobacteria</taxon>
        <taxon>Hyphomicrobiales</taxon>
        <taxon>Phyllobacteriaceae</taxon>
        <taxon>Mesorhizobium</taxon>
    </lineage>
</organism>
<dbReference type="GO" id="GO:0006580">
    <property type="term" value="P:ethanolamine metabolic process"/>
    <property type="evidence" value="ECO:0007669"/>
    <property type="project" value="TreeGrafter"/>
</dbReference>
<dbReference type="PANTHER" id="PTHR46320">
    <property type="entry name" value="GLYCEROPHOSPHODIESTER PHOSPHODIESTERASE 1"/>
    <property type="match status" value="1"/>
</dbReference>
<sequence length="346" mass="38065">MRIISLSALILGLLAAQPAAAEGPRMRQIIDRLENANQWRDHVMIVAHRGGWKEGGKIRNAENSVAGVKRSIELGVEIVELDVQKSKDGEYIVLHDSWLDRTTTCKGRAVERTLAELKGCRLVVEGTGEVTAESVPALRNMFAVTKGRVMVNIDNKMEVEELAGVAEIAREMGMADQVIIKHNLWNSEKLGAMTKTMTAIGEGVRFMPIIADDAVDDISFIEKVGRTFSADVIEMIAWRGEGQSMPENGGALFSARSRAVSARGDWHLWVNTFTIVNKPGGYLAGGRGDELVQANYPQETFGFWAEQGATIIQTDEPKAAIEWLEKNGYRVPYAERIEPADTASIN</sequence>
<protein>
    <submittedName>
        <fullName evidence="3">Glycerophosphodiester phosphodiesterase family protein</fullName>
    </submittedName>
</protein>
<dbReference type="GO" id="GO:0008889">
    <property type="term" value="F:glycerophosphodiester phosphodiesterase activity"/>
    <property type="evidence" value="ECO:0007669"/>
    <property type="project" value="TreeGrafter"/>
</dbReference>
<dbReference type="GO" id="GO:0005886">
    <property type="term" value="C:plasma membrane"/>
    <property type="evidence" value="ECO:0007669"/>
    <property type="project" value="TreeGrafter"/>
</dbReference>
<evidence type="ECO:0000259" key="2">
    <source>
        <dbReference type="PROSITE" id="PS51704"/>
    </source>
</evidence>
<dbReference type="CDD" id="cd08566">
    <property type="entry name" value="GDPD_AtGDE_like"/>
    <property type="match status" value="1"/>
</dbReference>
<reference evidence="3" key="1">
    <citation type="submission" date="2024-06" db="EMBL/GenBank/DDBJ databases">
        <title>Mesorhizobium karijinii sp. nov., a symbiont of the iconic Swainsona formosa from arid Australia.</title>
        <authorList>
            <person name="Hill Y.J."/>
            <person name="Watkin E.L.J."/>
            <person name="O'Hara G.W."/>
            <person name="Terpolilli J."/>
            <person name="Tye M.L."/>
            <person name="Kohlmeier M.G."/>
        </authorList>
    </citation>
    <scope>NUCLEOTIDE SEQUENCE</scope>
    <source>
        <strain evidence="3">WSM2240</strain>
    </source>
</reference>
<name>A0AAU8CWE3_9HYPH</name>
<feature type="chain" id="PRO_5043650120" evidence="1">
    <location>
        <begin position="22"/>
        <end position="346"/>
    </location>
</feature>
<dbReference type="PROSITE" id="PS50007">
    <property type="entry name" value="PIPLC_X_DOMAIN"/>
    <property type="match status" value="1"/>
</dbReference>
<dbReference type="InterPro" id="IPR032160">
    <property type="entry name" value="DUF4996"/>
</dbReference>
<dbReference type="GO" id="GO:0006644">
    <property type="term" value="P:phospholipid metabolic process"/>
    <property type="evidence" value="ECO:0007669"/>
    <property type="project" value="TreeGrafter"/>
</dbReference>
<dbReference type="SUPFAM" id="SSF51695">
    <property type="entry name" value="PLC-like phosphodiesterases"/>
    <property type="match status" value="1"/>
</dbReference>
<feature type="domain" description="GP-PDE" evidence="2">
    <location>
        <begin position="43"/>
        <end position="324"/>
    </location>
</feature>
<gene>
    <name evidence="3" type="ORF">ABVK50_09145</name>
</gene>
<dbReference type="InterPro" id="IPR030395">
    <property type="entry name" value="GP_PDE_dom"/>
</dbReference>
<dbReference type="Pfam" id="PF16387">
    <property type="entry name" value="DUF4996"/>
    <property type="match status" value="1"/>
</dbReference>
<evidence type="ECO:0000256" key="1">
    <source>
        <dbReference type="SAM" id="SignalP"/>
    </source>
</evidence>
<dbReference type="Pfam" id="PF03009">
    <property type="entry name" value="GDPD"/>
    <property type="match status" value="1"/>
</dbReference>
<dbReference type="PANTHER" id="PTHR46320:SF1">
    <property type="entry name" value="GLYCEROPHOSPHODIESTER PHOSPHODIESTERASE 1"/>
    <property type="match status" value="1"/>
</dbReference>
<accession>A0AAU8CWE3</accession>
<dbReference type="InterPro" id="IPR017946">
    <property type="entry name" value="PLC-like_Pdiesterase_TIM-brl"/>
</dbReference>
<dbReference type="AlphaFoldDB" id="A0AAU8CWE3"/>
<dbReference type="Gene3D" id="3.20.20.190">
    <property type="entry name" value="Phosphatidylinositol (PI) phosphodiesterase"/>
    <property type="match status" value="1"/>
</dbReference>
<proteinExistence type="predicted"/>
<evidence type="ECO:0000313" key="3">
    <source>
        <dbReference type="EMBL" id="XCG50620.1"/>
    </source>
</evidence>
<keyword evidence="1" id="KW-0732">Signal</keyword>